<dbReference type="Proteomes" id="UP000198703">
    <property type="component" value="Unassembled WGS sequence"/>
</dbReference>
<dbReference type="Gene3D" id="1.25.40.20">
    <property type="entry name" value="Ankyrin repeat-containing domain"/>
    <property type="match status" value="1"/>
</dbReference>
<feature type="repeat" description="ANK" evidence="1">
    <location>
        <begin position="33"/>
        <end position="65"/>
    </location>
</feature>
<keyword evidence="3" id="KW-1185">Reference proteome</keyword>
<reference evidence="2 3" key="1">
    <citation type="submission" date="2016-10" db="EMBL/GenBank/DDBJ databases">
        <authorList>
            <person name="de Groot N.N."/>
        </authorList>
    </citation>
    <scope>NUCLEOTIDE SEQUENCE [LARGE SCALE GENOMIC DNA]</scope>
    <source>
        <strain evidence="2 3">DSM 15345</strain>
    </source>
</reference>
<evidence type="ECO:0000313" key="3">
    <source>
        <dbReference type="Proteomes" id="UP000198703"/>
    </source>
</evidence>
<proteinExistence type="predicted"/>
<dbReference type="InterPro" id="IPR036770">
    <property type="entry name" value="Ankyrin_rpt-contain_sf"/>
</dbReference>
<dbReference type="SUPFAM" id="SSF48403">
    <property type="entry name" value="Ankyrin repeat"/>
    <property type="match status" value="1"/>
</dbReference>
<dbReference type="STRING" id="89524.SAMN05444370_11045"/>
<evidence type="ECO:0000313" key="2">
    <source>
        <dbReference type="EMBL" id="SEA72336.1"/>
    </source>
</evidence>
<dbReference type="Pfam" id="PF12796">
    <property type="entry name" value="Ank_2"/>
    <property type="match status" value="1"/>
</dbReference>
<dbReference type="AlphaFoldDB" id="A0A1H4DIK5"/>
<dbReference type="PROSITE" id="PS50297">
    <property type="entry name" value="ANK_REP_REGION"/>
    <property type="match status" value="1"/>
</dbReference>
<protein>
    <submittedName>
        <fullName evidence="2">Ankyrin repeat-containing protein</fullName>
    </submittedName>
</protein>
<accession>A0A1H4DIK5</accession>
<name>A0A1H4DIK5_9RHOB</name>
<organism evidence="2 3">
    <name type="scientific">Rubrimonas cliftonensis</name>
    <dbReference type="NCBI Taxonomy" id="89524"/>
    <lineage>
        <taxon>Bacteria</taxon>
        <taxon>Pseudomonadati</taxon>
        <taxon>Pseudomonadota</taxon>
        <taxon>Alphaproteobacteria</taxon>
        <taxon>Rhodobacterales</taxon>
        <taxon>Paracoccaceae</taxon>
        <taxon>Rubrimonas</taxon>
    </lineage>
</organism>
<evidence type="ECO:0000256" key="1">
    <source>
        <dbReference type="PROSITE-ProRule" id="PRU00023"/>
    </source>
</evidence>
<sequence length="89" mass="9737">MRSKIFDMIEAGDLARLRVAVTTTGALESRNAIGWTPLIKAVSEDRHEIVSFLVDAGADRGARDDLDLTALDHAVSDARSKAMIDRLTR</sequence>
<dbReference type="PROSITE" id="PS50088">
    <property type="entry name" value="ANK_REPEAT"/>
    <property type="match status" value="1"/>
</dbReference>
<dbReference type="EMBL" id="FNQM01000010">
    <property type="protein sequence ID" value="SEA72336.1"/>
    <property type="molecule type" value="Genomic_DNA"/>
</dbReference>
<gene>
    <name evidence="2" type="ORF">SAMN05444370_11045</name>
</gene>
<keyword evidence="1" id="KW-0040">ANK repeat</keyword>
<dbReference type="InterPro" id="IPR002110">
    <property type="entry name" value="Ankyrin_rpt"/>
</dbReference>